<evidence type="ECO:0000256" key="1">
    <source>
        <dbReference type="ARBA" id="ARBA00006284"/>
    </source>
</evidence>
<dbReference type="RefSeq" id="WP_131238136.1">
    <property type="nucleotide sequence ID" value="NZ_SJTH01000045.1"/>
</dbReference>
<dbReference type="InterPro" id="IPR036129">
    <property type="entry name" value="Glycerate_kinase_sf"/>
</dbReference>
<dbReference type="AlphaFoldDB" id="A0A4R1AQY6"/>
<evidence type="ECO:0000313" key="5">
    <source>
        <dbReference type="EMBL" id="TCJ01957.1"/>
    </source>
</evidence>
<keyword evidence="6" id="KW-1185">Reference proteome</keyword>
<dbReference type="InterPro" id="IPR004381">
    <property type="entry name" value="Glycerate_kinase"/>
</dbReference>
<keyword evidence="3 4" id="KW-0418">Kinase</keyword>
<dbReference type="Pfam" id="PF02595">
    <property type="entry name" value="Gly_kinase"/>
    <property type="match status" value="1"/>
</dbReference>
<proteinExistence type="inferred from homology"/>
<dbReference type="PANTHER" id="PTHR21599">
    <property type="entry name" value="GLYCERATE KINASE"/>
    <property type="match status" value="1"/>
</dbReference>
<dbReference type="Gene3D" id="3.90.1510.10">
    <property type="entry name" value="Glycerate kinase, domain 2"/>
    <property type="match status" value="1"/>
</dbReference>
<dbReference type="Proteomes" id="UP000293846">
    <property type="component" value="Unassembled WGS sequence"/>
</dbReference>
<sequence length="378" mass="39897">MKIVVAPDSFKGAITAREICTAVKTGVHHVFPEADVIELPLADGGEGTMETLVFASRGTFIEVVVKGPLGKPVLASIGLLSDQKTAVIEMAQASGLTLLSEDERNPLLATTYGTGELIKHALDRNYRKFIIGLGGSATNDGGTGMLKSLGVRFFSNDGHELAEGGEDLINLAFIDDAGLDPRIKESSFLIASDVTNPLCGPNGASTIFGPQKGASASDVIKLDQALLHYSKIVQKQKKMDLSQIVGGGAAGGMGAALSAFLQAEIRSGIDVVMESIQFEERIEKANLIITGEGKLDSQTFSGKVITGVSKYAKKQQIPVIALCGSLQLNGNQINELGINSAFSIVPGPCSLETAMASSEKWTIERTEQIMRLLKGVSF</sequence>
<protein>
    <submittedName>
        <fullName evidence="5">Glycerate kinase</fullName>
    </submittedName>
</protein>
<evidence type="ECO:0000256" key="2">
    <source>
        <dbReference type="ARBA" id="ARBA00022679"/>
    </source>
</evidence>
<reference evidence="5 6" key="1">
    <citation type="submission" date="2019-03" db="EMBL/GenBank/DDBJ databases">
        <authorList>
            <person name="Jensen L."/>
            <person name="Storgaard J."/>
            <person name="Sulaj E."/>
            <person name="Schramm A."/>
            <person name="Marshall I.P.G."/>
        </authorList>
    </citation>
    <scope>NUCLEOTIDE SEQUENCE [LARGE SCALE GENOMIC DNA]</scope>
    <source>
        <strain evidence="5 6">2017H2G3</strain>
    </source>
</reference>
<accession>A0A4R1AQY6</accession>
<dbReference type="NCBIfam" id="TIGR00045">
    <property type="entry name" value="glycerate kinase"/>
    <property type="match status" value="1"/>
</dbReference>
<dbReference type="PANTHER" id="PTHR21599:SF0">
    <property type="entry name" value="GLYCERATE KINASE"/>
    <property type="match status" value="1"/>
</dbReference>
<dbReference type="InterPro" id="IPR018193">
    <property type="entry name" value="Glyc_kinase_flavodox-like_fold"/>
</dbReference>
<evidence type="ECO:0000256" key="3">
    <source>
        <dbReference type="ARBA" id="ARBA00022777"/>
    </source>
</evidence>
<dbReference type="GO" id="GO:0031388">
    <property type="term" value="P:organic acid phosphorylation"/>
    <property type="evidence" value="ECO:0007669"/>
    <property type="project" value="UniProtKB-UniRule"/>
</dbReference>
<dbReference type="SUPFAM" id="SSF110738">
    <property type="entry name" value="Glycerate kinase I"/>
    <property type="match status" value="1"/>
</dbReference>
<dbReference type="GO" id="GO:0008887">
    <property type="term" value="F:glycerate kinase activity"/>
    <property type="evidence" value="ECO:0007669"/>
    <property type="project" value="UniProtKB-UniRule"/>
</dbReference>
<evidence type="ECO:0000313" key="6">
    <source>
        <dbReference type="Proteomes" id="UP000293846"/>
    </source>
</evidence>
<name>A0A4R1AQY6_9BACI</name>
<dbReference type="STRING" id="1742358.GCA_001439605_04455"/>
<comment type="similarity">
    <text evidence="1 4">Belongs to the glycerate kinase type-1 family.</text>
</comment>
<comment type="caution">
    <text evidence="5">The sequence shown here is derived from an EMBL/GenBank/DDBJ whole genome shotgun (WGS) entry which is preliminary data.</text>
</comment>
<evidence type="ECO:0000256" key="4">
    <source>
        <dbReference type="PIRNR" id="PIRNR006078"/>
    </source>
</evidence>
<organism evidence="5 6">
    <name type="scientific">Cytobacillus praedii</name>
    <dbReference type="NCBI Taxonomy" id="1742358"/>
    <lineage>
        <taxon>Bacteria</taxon>
        <taxon>Bacillati</taxon>
        <taxon>Bacillota</taxon>
        <taxon>Bacilli</taxon>
        <taxon>Bacillales</taxon>
        <taxon>Bacillaceae</taxon>
        <taxon>Cytobacillus</taxon>
    </lineage>
</organism>
<gene>
    <name evidence="5" type="ORF">E0Y62_21765</name>
</gene>
<dbReference type="InterPro" id="IPR018197">
    <property type="entry name" value="Glycerate_kinase_RE-like"/>
</dbReference>
<dbReference type="EMBL" id="SJTH01000045">
    <property type="protein sequence ID" value="TCJ01957.1"/>
    <property type="molecule type" value="Genomic_DNA"/>
</dbReference>
<dbReference type="Gene3D" id="3.40.50.10350">
    <property type="entry name" value="Glycerate kinase, domain 1"/>
    <property type="match status" value="1"/>
</dbReference>
<dbReference type="PIRSF" id="PIRSF006078">
    <property type="entry name" value="GlxK"/>
    <property type="match status" value="1"/>
</dbReference>
<keyword evidence="2 4" id="KW-0808">Transferase</keyword>
<dbReference type="OrthoDB" id="9774290at2"/>